<accession>A0A2U1B4X2</accession>
<organism evidence="4 5">
    <name type="scientific">Pontibacter virosus</name>
    <dbReference type="NCBI Taxonomy" id="1765052"/>
    <lineage>
        <taxon>Bacteria</taxon>
        <taxon>Pseudomonadati</taxon>
        <taxon>Bacteroidota</taxon>
        <taxon>Cytophagia</taxon>
        <taxon>Cytophagales</taxon>
        <taxon>Hymenobacteraceae</taxon>
        <taxon>Pontibacter</taxon>
    </lineage>
</organism>
<dbReference type="AlphaFoldDB" id="A0A2U1B4X2"/>
<dbReference type="PANTHER" id="PTHR42796">
    <property type="entry name" value="FUMARYLACETOACETATE HYDROLASE DOMAIN-CONTAINING PROTEIN 2A-RELATED"/>
    <property type="match status" value="1"/>
</dbReference>
<dbReference type="PANTHER" id="PTHR42796:SF4">
    <property type="entry name" value="FUMARYLACETOACETATE HYDROLASE DOMAIN-CONTAINING PROTEIN 2A"/>
    <property type="match status" value="1"/>
</dbReference>
<name>A0A2U1B4X2_9BACT</name>
<proteinExistence type="inferred from homology"/>
<comment type="similarity">
    <text evidence="1">Belongs to the FAH family.</text>
</comment>
<dbReference type="GO" id="GO:0046872">
    <property type="term" value="F:metal ion binding"/>
    <property type="evidence" value="ECO:0007669"/>
    <property type="project" value="UniProtKB-KW"/>
</dbReference>
<protein>
    <submittedName>
        <fullName evidence="4">2-keto-4-pentenoate hydratase/2-oxohepta-3-ene-1,7-dioic acid hydratase in catechol pathway</fullName>
    </submittedName>
</protein>
<keyword evidence="5" id="KW-1185">Reference proteome</keyword>
<feature type="domain" description="Fumarylacetoacetase-like C-terminal" evidence="3">
    <location>
        <begin position="92"/>
        <end position="298"/>
    </location>
</feature>
<dbReference type="Pfam" id="PF01557">
    <property type="entry name" value="FAA_hydrolase"/>
    <property type="match status" value="1"/>
</dbReference>
<evidence type="ECO:0000313" key="4">
    <source>
        <dbReference type="EMBL" id="PVY43734.1"/>
    </source>
</evidence>
<dbReference type="SUPFAM" id="SSF56529">
    <property type="entry name" value="FAH"/>
    <property type="match status" value="1"/>
</dbReference>
<sequence>MNRSSTSAERNLYLQAITMKLFRFGEPGQEKAGVILNDVKYDVSAFGEDYNEQFFERNGLERLKAFVQQNEGKLPLIPDGVRFGSAIARPSKIVCIGLNYADHARETNAAIPQEPIVFFKATTALCGPNDDVVIPKNSKKLDWEVELAVVIGKKASYVPESEALDFVAGYTLHNDYSEREFQLERGGQWVKGKSNDTFAPVGPFLATTDEVGDINNLRLWLTVNGKTMQDGTTANLIFKIPFLVSYLSQFMTLLPGDMITTGTPAGVGLGMNPQVYLQEGDVVELGIDGLGSSKQTVRAYA</sequence>
<evidence type="ECO:0000259" key="3">
    <source>
        <dbReference type="Pfam" id="PF01557"/>
    </source>
</evidence>
<keyword evidence="2" id="KW-0479">Metal-binding</keyword>
<dbReference type="InterPro" id="IPR011234">
    <property type="entry name" value="Fumarylacetoacetase-like_C"/>
</dbReference>
<dbReference type="Gene3D" id="3.90.850.10">
    <property type="entry name" value="Fumarylacetoacetase-like, C-terminal domain"/>
    <property type="match status" value="1"/>
</dbReference>
<gene>
    <name evidence="4" type="ORF">C8E01_10190</name>
</gene>
<evidence type="ECO:0000313" key="5">
    <source>
        <dbReference type="Proteomes" id="UP000245466"/>
    </source>
</evidence>
<reference evidence="4 5" key="1">
    <citation type="submission" date="2018-04" db="EMBL/GenBank/DDBJ databases">
        <title>Genomic Encyclopedia of Type Strains, Phase IV (KMG-IV): sequencing the most valuable type-strain genomes for metagenomic binning, comparative biology and taxonomic classification.</title>
        <authorList>
            <person name="Goeker M."/>
        </authorList>
    </citation>
    <scope>NUCLEOTIDE SEQUENCE [LARGE SCALE GENOMIC DNA]</scope>
    <source>
        <strain evidence="4 5">DSM 100231</strain>
    </source>
</reference>
<dbReference type="GO" id="GO:0019752">
    <property type="term" value="P:carboxylic acid metabolic process"/>
    <property type="evidence" value="ECO:0007669"/>
    <property type="project" value="UniProtKB-ARBA"/>
</dbReference>
<dbReference type="FunFam" id="3.90.850.10:FF:000002">
    <property type="entry name" value="2-hydroxyhepta-2,4-diene-1,7-dioate isomerase"/>
    <property type="match status" value="1"/>
</dbReference>
<evidence type="ECO:0000256" key="2">
    <source>
        <dbReference type="ARBA" id="ARBA00022723"/>
    </source>
</evidence>
<dbReference type="GO" id="GO:0016853">
    <property type="term" value="F:isomerase activity"/>
    <property type="evidence" value="ECO:0007669"/>
    <property type="project" value="UniProtKB-ARBA"/>
</dbReference>
<dbReference type="Proteomes" id="UP000245466">
    <property type="component" value="Unassembled WGS sequence"/>
</dbReference>
<dbReference type="InterPro" id="IPR036663">
    <property type="entry name" value="Fumarylacetoacetase_C_sf"/>
</dbReference>
<comment type="caution">
    <text evidence="4">The sequence shown here is derived from an EMBL/GenBank/DDBJ whole genome shotgun (WGS) entry which is preliminary data.</text>
</comment>
<dbReference type="EMBL" id="QEKI01000001">
    <property type="protein sequence ID" value="PVY43734.1"/>
    <property type="molecule type" value="Genomic_DNA"/>
</dbReference>
<dbReference type="InterPro" id="IPR051121">
    <property type="entry name" value="FAH"/>
</dbReference>
<evidence type="ECO:0000256" key="1">
    <source>
        <dbReference type="ARBA" id="ARBA00010211"/>
    </source>
</evidence>